<dbReference type="PANTHER" id="PTHR35218:SF9">
    <property type="entry name" value="ENDONUCLEASE_EXONUCLEASE_PHOSPHATASE DOMAIN-CONTAINING PROTEIN"/>
    <property type="match status" value="1"/>
</dbReference>
<organism evidence="1 2">
    <name type="scientific">Dipteronia dyeriana</name>
    <dbReference type="NCBI Taxonomy" id="168575"/>
    <lineage>
        <taxon>Eukaryota</taxon>
        <taxon>Viridiplantae</taxon>
        <taxon>Streptophyta</taxon>
        <taxon>Embryophyta</taxon>
        <taxon>Tracheophyta</taxon>
        <taxon>Spermatophyta</taxon>
        <taxon>Magnoliopsida</taxon>
        <taxon>eudicotyledons</taxon>
        <taxon>Gunneridae</taxon>
        <taxon>Pentapetalae</taxon>
        <taxon>rosids</taxon>
        <taxon>malvids</taxon>
        <taxon>Sapindales</taxon>
        <taxon>Sapindaceae</taxon>
        <taxon>Hippocastanoideae</taxon>
        <taxon>Acereae</taxon>
        <taxon>Dipteronia</taxon>
    </lineage>
</organism>
<dbReference type="AlphaFoldDB" id="A0AAD9TH22"/>
<gene>
    <name evidence="1" type="ORF">Ddye_030638</name>
</gene>
<reference evidence="1" key="1">
    <citation type="journal article" date="2023" name="Plant J.">
        <title>Genome sequences and population genomics provide insights into the demographic history, inbreeding, and mutation load of two 'living fossil' tree species of Dipteronia.</title>
        <authorList>
            <person name="Feng Y."/>
            <person name="Comes H.P."/>
            <person name="Chen J."/>
            <person name="Zhu S."/>
            <person name="Lu R."/>
            <person name="Zhang X."/>
            <person name="Li P."/>
            <person name="Qiu J."/>
            <person name="Olsen K.M."/>
            <person name="Qiu Y."/>
        </authorList>
    </citation>
    <scope>NUCLEOTIDE SEQUENCE</scope>
    <source>
        <strain evidence="1">KIB01</strain>
    </source>
</reference>
<accession>A0AAD9TH22</accession>
<proteinExistence type="predicted"/>
<evidence type="ECO:0000313" key="1">
    <source>
        <dbReference type="EMBL" id="KAK2635846.1"/>
    </source>
</evidence>
<sequence>MQHLQRLSVGFNNLGSGTVDEMDFLNSLEHSTVIFLSETRLRQCDSGVVRSKLGFDNCFTVDMLFWLNEVDVTIMSFTKGHIDATMKVNGGQVWRFTGFYEEPNQTARVHSWDLLRRLGGLCGLPWSVIGDFNEILSSSEEQGGGCRSVSVMNSFRDVEDDCKLIDMGFRGHQFTRCNW</sequence>
<name>A0AAD9TH22_9ROSI</name>
<protein>
    <recommendedName>
        <fullName evidence="3">Endonuclease/exonuclease/phosphatase domain-containing protein</fullName>
    </recommendedName>
</protein>
<evidence type="ECO:0000313" key="2">
    <source>
        <dbReference type="Proteomes" id="UP001280121"/>
    </source>
</evidence>
<dbReference type="Gene3D" id="3.60.10.10">
    <property type="entry name" value="Endonuclease/exonuclease/phosphatase"/>
    <property type="match status" value="1"/>
</dbReference>
<dbReference type="SUPFAM" id="SSF56219">
    <property type="entry name" value="DNase I-like"/>
    <property type="match status" value="1"/>
</dbReference>
<evidence type="ECO:0008006" key="3">
    <source>
        <dbReference type="Google" id="ProtNLM"/>
    </source>
</evidence>
<dbReference type="InterPro" id="IPR036691">
    <property type="entry name" value="Endo/exonu/phosph_ase_sf"/>
</dbReference>
<dbReference type="EMBL" id="JANJYI010000009">
    <property type="protein sequence ID" value="KAK2635846.1"/>
    <property type="molecule type" value="Genomic_DNA"/>
</dbReference>
<comment type="caution">
    <text evidence="1">The sequence shown here is derived from an EMBL/GenBank/DDBJ whole genome shotgun (WGS) entry which is preliminary data.</text>
</comment>
<keyword evidence="2" id="KW-1185">Reference proteome</keyword>
<dbReference type="PANTHER" id="PTHR35218">
    <property type="entry name" value="RNASE H DOMAIN-CONTAINING PROTEIN"/>
    <property type="match status" value="1"/>
</dbReference>
<dbReference type="Proteomes" id="UP001280121">
    <property type="component" value="Unassembled WGS sequence"/>
</dbReference>